<gene>
    <name evidence="1" type="ORF">BXY45_12927</name>
</gene>
<dbReference type="AlphaFoldDB" id="A0A315ZSW8"/>
<dbReference type="OrthoDB" id="477186at2"/>
<protein>
    <recommendedName>
        <fullName evidence="3">Polysaccharide pyruvyl transferase WcaK-like protein</fullName>
    </recommendedName>
</protein>
<evidence type="ECO:0000313" key="2">
    <source>
        <dbReference type="Proteomes" id="UP000245469"/>
    </source>
</evidence>
<evidence type="ECO:0000313" key="1">
    <source>
        <dbReference type="EMBL" id="PWJ48646.1"/>
    </source>
</evidence>
<name>A0A315ZSW8_9ACTN</name>
<proteinExistence type="predicted"/>
<sequence>MTAPDLRAPARAIFAIGRGQYENVGDLILRRQLLAWAVPGAPLHVYVGHSPEGYDEGLQLPPDAVTYRSLARWYAAGLREALRGPIGYLFKPGELQLTIVGMKEHLVVLPLLAAVKLRGGRAVRAGVGSRNFAAVPRLLMQPSILLSDLTLWRDVRSVAYMGRGELAPDLAFGEGAPDEVLTASRQRTRERNALVVSLRTDLVPPPYPGTGWIEGVRRYADEEGLEIWAVTQVQVDDERTHQLAADLDAKVLPWPEVADHWGQEVRLRELYRRTAVALSDRLHVVIAAHTEGAVPFGSLTDGSDKIERHFAAIGLDGVSRDVRGLTADEVVAALRAAEARRPEAMDRLLEARGRLRARRDQVRRLFGLAQAASGEREHASAGQRGS</sequence>
<evidence type="ECO:0008006" key="3">
    <source>
        <dbReference type="Google" id="ProtNLM"/>
    </source>
</evidence>
<accession>A0A315ZSW8</accession>
<dbReference type="RefSeq" id="WP_109776000.1">
    <property type="nucleotide sequence ID" value="NZ_QGDQ01000029.1"/>
</dbReference>
<dbReference type="EMBL" id="QGDQ01000029">
    <property type="protein sequence ID" value="PWJ48646.1"/>
    <property type="molecule type" value="Genomic_DNA"/>
</dbReference>
<comment type="caution">
    <text evidence="1">The sequence shown here is derived from an EMBL/GenBank/DDBJ whole genome shotgun (WGS) entry which is preliminary data.</text>
</comment>
<dbReference type="Proteomes" id="UP000245469">
    <property type="component" value="Unassembled WGS sequence"/>
</dbReference>
<organism evidence="1 2">
    <name type="scientific">Quadrisphaera granulorum</name>
    <dbReference type="NCBI Taxonomy" id="317664"/>
    <lineage>
        <taxon>Bacteria</taxon>
        <taxon>Bacillati</taxon>
        <taxon>Actinomycetota</taxon>
        <taxon>Actinomycetes</taxon>
        <taxon>Kineosporiales</taxon>
        <taxon>Kineosporiaceae</taxon>
        <taxon>Quadrisphaera</taxon>
    </lineage>
</organism>
<keyword evidence="2" id="KW-1185">Reference proteome</keyword>
<reference evidence="1 2" key="1">
    <citation type="submission" date="2018-03" db="EMBL/GenBank/DDBJ databases">
        <title>Genomic Encyclopedia of Archaeal and Bacterial Type Strains, Phase II (KMG-II): from individual species to whole genera.</title>
        <authorList>
            <person name="Goeker M."/>
        </authorList>
    </citation>
    <scope>NUCLEOTIDE SEQUENCE [LARGE SCALE GENOMIC DNA]</scope>
    <source>
        <strain evidence="1 2">DSM 44889</strain>
    </source>
</reference>